<evidence type="ECO:0000256" key="5">
    <source>
        <dbReference type="ARBA" id="ARBA00023284"/>
    </source>
</evidence>
<dbReference type="PROSITE" id="PS51352">
    <property type="entry name" value="THIOREDOXIN_2"/>
    <property type="match status" value="1"/>
</dbReference>
<gene>
    <name evidence="8" type="primary">cycY</name>
    <name evidence="8" type="ORF">PHA8399_03211</name>
</gene>
<dbReference type="PANTHER" id="PTHR42852:SF6">
    <property type="entry name" value="THIOL:DISULFIDE INTERCHANGE PROTEIN DSBE"/>
    <property type="match status" value="1"/>
</dbReference>
<keyword evidence="6" id="KW-1133">Transmembrane helix</keyword>
<dbReference type="EMBL" id="CYSR01000030">
    <property type="protein sequence ID" value="CUI01070.1"/>
    <property type="molecule type" value="Genomic_DNA"/>
</dbReference>
<name>A0A0P1HN84_9RHOB</name>
<evidence type="ECO:0000256" key="6">
    <source>
        <dbReference type="SAM" id="Phobius"/>
    </source>
</evidence>
<dbReference type="NCBIfam" id="TIGR00385">
    <property type="entry name" value="dsbE"/>
    <property type="match status" value="1"/>
</dbReference>
<dbReference type="STRING" id="1396826.PHA8399_03211"/>
<dbReference type="InterPro" id="IPR013740">
    <property type="entry name" value="Redoxin"/>
</dbReference>
<dbReference type="InterPro" id="IPR013766">
    <property type="entry name" value="Thioredoxin_domain"/>
</dbReference>
<keyword evidence="5" id="KW-0676">Redox-active center</keyword>
<keyword evidence="6" id="KW-0472">Membrane</keyword>
<comment type="subcellular location">
    <subcellularLocation>
        <location evidence="1">Cell envelope</location>
    </subcellularLocation>
</comment>
<evidence type="ECO:0000313" key="8">
    <source>
        <dbReference type="EMBL" id="CUI01070.1"/>
    </source>
</evidence>
<evidence type="ECO:0000256" key="1">
    <source>
        <dbReference type="ARBA" id="ARBA00004196"/>
    </source>
</evidence>
<dbReference type="GO" id="GO:0030288">
    <property type="term" value="C:outer membrane-bounded periplasmic space"/>
    <property type="evidence" value="ECO:0007669"/>
    <property type="project" value="InterPro"/>
</dbReference>
<dbReference type="InterPro" id="IPR004799">
    <property type="entry name" value="Periplasmic_diS_OxRdtase_DsbE"/>
</dbReference>
<keyword evidence="6" id="KW-0812">Transmembrane</keyword>
<evidence type="ECO:0000313" key="9">
    <source>
        <dbReference type="Proteomes" id="UP000051326"/>
    </source>
</evidence>
<feature type="domain" description="Thioredoxin" evidence="7">
    <location>
        <begin position="37"/>
        <end position="178"/>
    </location>
</feature>
<dbReference type="PROSITE" id="PS00194">
    <property type="entry name" value="THIOREDOXIN_1"/>
    <property type="match status" value="1"/>
</dbReference>
<protein>
    <submittedName>
        <fullName evidence="8">Cytochrome c biogenesis protein CycY</fullName>
    </submittedName>
</protein>
<dbReference type="InterPro" id="IPR017937">
    <property type="entry name" value="Thioredoxin_CS"/>
</dbReference>
<dbReference type="GO" id="GO:0017004">
    <property type="term" value="P:cytochrome complex assembly"/>
    <property type="evidence" value="ECO:0007669"/>
    <property type="project" value="UniProtKB-KW"/>
</dbReference>
<evidence type="ECO:0000256" key="2">
    <source>
        <dbReference type="ARBA" id="ARBA00007758"/>
    </source>
</evidence>
<proteinExistence type="inferred from homology"/>
<dbReference type="Gene3D" id="3.40.30.10">
    <property type="entry name" value="Glutaredoxin"/>
    <property type="match status" value="1"/>
</dbReference>
<dbReference type="Proteomes" id="UP000051326">
    <property type="component" value="Unassembled WGS sequence"/>
</dbReference>
<dbReference type="PANTHER" id="PTHR42852">
    <property type="entry name" value="THIOL:DISULFIDE INTERCHANGE PROTEIN DSBE"/>
    <property type="match status" value="1"/>
</dbReference>
<keyword evidence="4" id="KW-1015">Disulfide bond</keyword>
<dbReference type="CDD" id="cd03010">
    <property type="entry name" value="TlpA_like_DsbE"/>
    <property type="match status" value="1"/>
</dbReference>
<dbReference type="GO" id="GO:0015036">
    <property type="term" value="F:disulfide oxidoreductase activity"/>
    <property type="evidence" value="ECO:0007669"/>
    <property type="project" value="InterPro"/>
</dbReference>
<dbReference type="InterPro" id="IPR036249">
    <property type="entry name" value="Thioredoxin-like_sf"/>
</dbReference>
<dbReference type="InterPro" id="IPR050553">
    <property type="entry name" value="Thioredoxin_ResA/DsbE_sf"/>
</dbReference>
<dbReference type="AlphaFoldDB" id="A0A0P1HN84"/>
<dbReference type="RefSeq" id="WP_058287089.1">
    <property type="nucleotide sequence ID" value="NZ_CYSR01000030.1"/>
</dbReference>
<comment type="similarity">
    <text evidence="2">Belongs to the thioredoxin family. DsbE subfamily.</text>
</comment>
<evidence type="ECO:0000259" key="7">
    <source>
        <dbReference type="PROSITE" id="PS51352"/>
    </source>
</evidence>
<feature type="transmembrane region" description="Helical" evidence="6">
    <location>
        <begin position="7"/>
        <end position="27"/>
    </location>
</feature>
<dbReference type="SUPFAM" id="SSF52833">
    <property type="entry name" value="Thioredoxin-like"/>
    <property type="match status" value="1"/>
</dbReference>
<evidence type="ECO:0000256" key="4">
    <source>
        <dbReference type="ARBA" id="ARBA00023157"/>
    </source>
</evidence>
<evidence type="ECO:0000256" key="3">
    <source>
        <dbReference type="ARBA" id="ARBA00022748"/>
    </source>
</evidence>
<sequence length="179" mass="19495">MAKISPLMAVPGLVFAGFVGLALVGMFREDPNSLPSAREGQPAPPVVLDEFPGKEMFSDATLRDGNVKLVNYWASWCAPCRVEHPNLEALSNEGIPIYGINYKDQLTNAEAFLKELGDPYAAIGRDEKGRMAIDWGLYGVPETYVVDGEGKIVLRFAGPVTQRVIEKTLRPAMEKAAGQ</sequence>
<reference evidence="8 9" key="1">
    <citation type="submission" date="2015-09" db="EMBL/GenBank/DDBJ databases">
        <authorList>
            <consortium name="Swine Surveillance"/>
        </authorList>
    </citation>
    <scope>NUCLEOTIDE SEQUENCE [LARGE SCALE GENOMIC DNA]</scope>
    <source>
        <strain evidence="8 9">CECT 8399</strain>
    </source>
</reference>
<dbReference type="Pfam" id="PF08534">
    <property type="entry name" value="Redoxin"/>
    <property type="match status" value="1"/>
</dbReference>
<organism evidence="8 9">
    <name type="scientific">Leisingera aquaemixtae</name>
    <dbReference type="NCBI Taxonomy" id="1396826"/>
    <lineage>
        <taxon>Bacteria</taxon>
        <taxon>Pseudomonadati</taxon>
        <taxon>Pseudomonadota</taxon>
        <taxon>Alphaproteobacteria</taxon>
        <taxon>Rhodobacterales</taxon>
        <taxon>Roseobacteraceae</taxon>
        <taxon>Leisingera</taxon>
    </lineage>
</organism>
<keyword evidence="3" id="KW-0201">Cytochrome c-type biogenesis</keyword>
<accession>A0A0P1HN84</accession>